<gene>
    <name evidence="7" type="primary">Ttll6a</name>
    <name evidence="7" type="ORF">SNEC2469_LOCUS22912</name>
</gene>
<dbReference type="PROSITE" id="PS51221">
    <property type="entry name" value="TTL"/>
    <property type="match status" value="1"/>
</dbReference>
<reference evidence="7" key="1">
    <citation type="submission" date="2021-02" db="EMBL/GenBank/DDBJ databases">
        <authorList>
            <person name="Dougan E. K."/>
            <person name="Rhodes N."/>
            <person name="Thang M."/>
            <person name="Chan C."/>
        </authorList>
    </citation>
    <scope>NUCLEOTIDE SEQUENCE</scope>
</reference>
<feature type="region of interest" description="Disordered" evidence="6">
    <location>
        <begin position="505"/>
        <end position="527"/>
    </location>
</feature>
<dbReference type="OrthoDB" id="406954at2759"/>
<sequence length="726" mass="80216">HLGLPVTITAKTAEGTKPLAIKANESAIAAVERFCNWNFMSVVASASQDAFSDQVGRPAPCREVLLSLAQDAAREKRHFLQTLAPKAPWPLVANGPRRLLSLDDQMNAGLILAAWKDLGFNELDNPGSTHTLASDGDWDVLWSLMPQHGRSVDLAPFLGVPIDWSFYRSHMPTWDFARARADQTHNHCFTFHGAPVGPKHHLAISLRKLRDHLAASGSSLLENPEDECVAGLCFPESYVVMVGSKGLDEAETVAKKLSEKKEMVAKACHSSGGRSITILRSPRDLSNLLARAGHGTMFLVQRRIHSPLIEGRRFHFRLYAGLTSLHPLRVYVHHDDNDGGYAVLASKAASSSPYAESEKLVERGSCSHASGVCTPQQDEEFVTNYGDRQISRGEFARLYRNLTGADPDALLRRMHHSIVVTLLAAGHHSRHSDLFRRLQSLLGAARCFEILGVDFLFEEYEELRDGQPHIAWAPYLVDVTPSPGYGRPSVASSHRLLRDFFRTFVTGDPDPEQRRPASNNATDTEEDKWQVVSEQAASLGLELRPEATMPLVARTTTVPGLWVTPEPSTALLFQDRPLLRRLDVETDSRRWRRLFPPARDGLLDLSFNYMPLFAGGPTREDTLSMLWAGVPPEDLQARGDCQKPVHLVDKVLNCFFERVGGHGISPSEEFVLTEGLTRISMASDADLSKLGGQQVVSNVPAFLVNFFSSGCAQSQVKLPALMRLLA</sequence>
<evidence type="ECO:0000313" key="8">
    <source>
        <dbReference type="Proteomes" id="UP000601435"/>
    </source>
</evidence>
<dbReference type="GO" id="GO:0005524">
    <property type="term" value="F:ATP binding"/>
    <property type="evidence" value="ECO:0007669"/>
    <property type="project" value="UniProtKB-KW"/>
</dbReference>
<comment type="catalytic activity">
    <reaction evidence="5">
        <text>L-glutamyl-[protein] + L-glutamate + ATP = gamma-L-glutamyl-L-glutamyl-[protein] + ADP + phosphate + H(+)</text>
        <dbReference type="Rhea" id="RHEA:60144"/>
        <dbReference type="Rhea" id="RHEA-COMP:10208"/>
        <dbReference type="Rhea" id="RHEA-COMP:15517"/>
        <dbReference type="ChEBI" id="CHEBI:15378"/>
        <dbReference type="ChEBI" id="CHEBI:29973"/>
        <dbReference type="ChEBI" id="CHEBI:29985"/>
        <dbReference type="ChEBI" id="CHEBI:30616"/>
        <dbReference type="ChEBI" id="CHEBI:43474"/>
        <dbReference type="ChEBI" id="CHEBI:143622"/>
        <dbReference type="ChEBI" id="CHEBI:456216"/>
    </reaction>
    <physiologicalReaction direction="left-to-right" evidence="5">
        <dbReference type="Rhea" id="RHEA:60145"/>
    </physiologicalReaction>
</comment>
<organism evidence="7 8">
    <name type="scientific">Symbiodinium necroappetens</name>
    <dbReference type="NCBI Taxonomy" id="1628268"/>
    <lineage>
        <taxon>Eukaryota</taxon>
        <taxon>Sar</taxon>
        <taxon>Alveolata</taxon>
        <taxon>Dinophyceae</taxon>
        <taxon>Suessiales</taxon>
        <taxon>Symbiodiniaceae</taxon>
        <taxon>Symbiodinium</taxon>
    </lineage>
</organism>
<keyword evidence="2" id="KW-0547">Nucleotide-binding</keyword>
<dbReference type="Pfam" id="PF03133">
    <property type="entry name" value="TTL"/>
    <property type="match status" value="1"/>
</dbReference>
<evidence type="ECO:0000256" key="5">
    <source>
        <dbReference type="ARBA" id="ARBA00049274"/>
    </source>
</evidence>
<evidence type="ECO:0000256" key="3">
    <source>
        <dbReference type="ARBA" id="ARBA00022840"/>
    </source>
</evidence>
<dbReference type="SUPFAM" id="SSF56059">
    <property type="entry name" value="Glutathione synthetase ATP-binding domain-like"/>
    <property type="match status" value="1"/>
</dbReference>
<evidence type="ECO:0000256" key="6">
    <source>
        <dbReference type="SAM" id="MobiDB-lite"/>
    </source>
</evidence>
<name>A0A812YKW6_9DINO</name>
<keyword evidence="3" id="KW-0067">ATP-binding</keyword>
<keyword evidence="1" id="KW-0436">Ligase</keyword>
<dbReference type="AlphaFoldDB" id="A0A812YKW6"/>
<dbReference type="Gene3D" id="3.30.470.20">
    <property type="entry name" value="ATP-grasp fold, B domain"/>
    <property type="match status" value="1"/>
</dbReference>
<dbReference type="GO" id="GO:0036064">
    <property type="term" value="C:ciliary basal body"/>
    <property type="evidence" value="ECO:0007669"/>
    <property type="project" value="TreeGrafter"/>
</dbReference>
<dbReference type="InterPro" id="IPR004344">
    <property type="entry name" value="TTL/TTLL_fam"/>
</dbReference>
<dbReference type="GO" id="GO:0070740">
    <property type="term" value="F:tubulin-glutamic acid ligase activity"/>
    <property type="evidence" value="ECO:0007669"/>
    <property type="project" value="TreeGrafter"/>
</dbReference>
<feature type="non-terminal residue" evidence="7">
    <location>
        <position position="726"/>
    </location>
</feature>
<dbReference type="PANTHER" id="PTHR12241">
    <property type="entry name" value="TUBULIN POLYGLUTAMYLASE"/>
    <property type="match status" value="1"/>
</dbReference>
<proteinExistence type="predicted"/>
<dbReference type="PANTHER" id="PTHR12241:SF145">
    <property type="entry name" value="TUBULIN POLYGLUTAMYLASE TTLL5"/>
    <property type="match status" value="1"/>
</dbReference>
<evidence type="ECO:0000256" key="1">
    <source>
        <dbReference type="ARBA" id="ARBA00022598"/>
    </source>
</evidence>
<dbReference type="GO" id="GO:0000226">
    <property type="term" value="P:microtubule cytoskeleton organization"/>
    <property type="evidence" value="ECO:0007669"/>
    <property type="project" value="TreeGrafter"/>
</dbReference>
<protein>
    <recommendedName>
        <fullName evidence="4">Tubulin--tyrosine ligase-like protein 5</fullName>
    </recommendedName>
</protein>
<keyword evidence="8" id="KW-1185">Reference proteome</keyword>
<evidence type="ECO:0000256" key="4">
    <source>
        <dbReference type="ARBA" id="ARBA00041448"/>
    </source>
</evidence>
<dbReference type="EMBL" id="CAJNJA010042230">
    <property type="protein sequence ID" value="CAE7781802.1"/>
    <property type="molecule type" value="Genomic_DNA"/>
</dbReference>
<accession>A0A812YKW6</accession>
<dbReference type="Proteomes" id="UP000601435">
    <property type="component" value="Unassembled WGS sequence"/>
</dbReference>
<evidence type="ECO:0000256" key="2">
    <source>
        <dbReference type="ARBA" id="ARBA00022741"/>
    </source>
</evidence>
<evidence type="ECO:0000313" key="7">
    <source>
        <dbReference type="EMBL" id="CAE7781802.1"/>
    </source>
</evidence>
<dbReference type="GO" id="GO:0015631">
    <property type="term" value="F:tubulin binding"/>
    <property type="evidence" value="ECO:0007669"/>
    <property type="project" value="TreeGrafter"/>
</dbReference>
<comment type="caution">
    <text evidence="7">The sequence shown here is derived from an EMBL/GenBank/DDBJ whole genome shotgun (WGS) entry which is preliminary data.</text>
</comment>